<keyword evidence="3 4" id="KW-0288">FMN</keyword>
<name>A0A432YSD0_9GAMM</name>
<evidence type="ECO:0000259" key="6">
    <source>
        <dbReference type="Pfam" id="PF04127"/>
    </source>
</evidence>
<comment type="pathway">
    <text evidence="3 4">Cofactor biosynthesis; coenzyme A biosynthesis; CoA from (R)-pantothenate: step 3/5.</text>
</comment>
<evidence type="ECO:0000256" key="1">
    <source>
        <dbReference type="ARBA" id="ARBA00022793"/>
    </source>
</evidence>
<protein>
    <recommendedName>
        <fullName evidence="3">Coenzyme A biosynthesis bifunctional protein CoaBC</fullName>
    </recommendedName>
    <alternativeName>
        <fullName evidence="3">DNA/pantothenate metabolism flavoprotein</fullName>
    </alternativeName>
    <alternativeName>
        <fullName evidence="3">Phosphopantothenoylcysteine synthetase/decarboxylase</fullName>
        <shortName evidence="3">PPCS-PPCDC</shortName>
    </alternativeName>
    <domain>
        <recommendedName>
            <fullName evidence="3">Phosphopantothenoylcysteine decarboxylase</fullName>
            <shortName evidence="3">PPC decarboxylase</shortName>
            <shortName evidence="3">PPC-DC</shortName>
            <ecNumber evidence="3">4.1.1.36</ecNumber>
        </recommendedName>
        <alternativeName>
            <fullName evidence="3">CoaC</fullName>
        </alternativeName>
    </domain>
    <domain>
        <recommendedName>
            <fullName evidence="3">Phosphopantothenate--cysteine ligase</fullName>
            <ecNumber evidence="3">6.3.2.5</ecNumber>
        </recommendedName>
        <alternativeName>
            <fullName evidence="3">CoaB</fullName>
        </alternativeName>
        <alternativeName>
            <fullName evidence="3">Phosphopantothenoylcysteine synthetase</fullName>
            <shortName evidence="3">PPC synthetase</shortName>
            <shortName evidence="3">PPC-S</shortName>
        </alternativeName>
    </domain>
</protein>
<dbReference type="PANTHER" id="PTHR14359:SF6">
    <property type="entry name" value="PHOSPHOPANTOTHENOYLCYSTEINE DECARBOXYLASE"/>
    <property type="match status" value="1"/>
</dbReference>
<comment type="cofactor">
    <cofactor evidence="3">
        <name>Mg(2+)</name>
        <dbReference type="ChEBI" id="CHEBI:18420"/>
    </cofactor>
</comment>
<proteinExistence type="inferred from homology"/>
<comment type="function">
    <text evidence="4">Catalyzes two steps in the biosynthesis of coenzyme A. In the first step cysteine is conjugated to 4'-phosphopantothenate to form 4-phosphopantothenoylcysteine, in the latter compound is decarboxylated to form 4'-phosphopantotheine.</text>
</comment>
<keyword evidence="2 3" id="KW-0456">Lyase</keyword>
<feature type="binding site" evidence="3">
    <location>
        <position position="350"/>
    </location>
    <ligand>
        <name>CTP</name>
        <dbReference type="ChEBI" id="CHEBI:37563"/>
    </ligand>
</feature>
<dbReference type="InterPro" id="IPR036551">
    <property type="entry name" value="Flavin_trans-like"/>
</dbReference>
<dbReference type="PANTHER" id="PTHR14359">
    <property type="entry name" value="HOMO-OLIGOMERIC FLAVIN CONTAINING CYS DECARBOXYLASE FAMILY"/>
    <property type="match status" value="1"/>
</dbReference>
<evidence type="ECO:0000256" key="4">
    <source>
        <dbReference type="RuleBase" id="RU364078"/>
    </source>
</evidence>
<feature type="binding site" evidence="3">
    <location>
        <position position="296"/>
    </location>
    <ligand>
        <name>CTP</name>
        <dbReference type="ChEBI" id="CHEBI:37563"/>
    </ligand>
</feature>
<organism evidence="7 8">
    <name type="scientific">Idiomarina piscisalsi</name>
    <dbReference type="NCBI Taxonomy" id="1096243"/>
    <lineage>
        <taxon>Bacteria</taxon>
        <taxon>Pseudomonadati</taxon>
        <taxon>Pseudomonadota</taxon>
        <taxon>Gammaproteobacteria</taxon>
        <taxon>Alteromonadales</taxon>
        <taxon>Idiomarinaceae</taxon>
        <taxon>Idiomarina</taxon>
    </lineage>
</organism>
<comment type="similarity">
    <text evidence="3 4">In the N-terminal section; belongs to the HFCD (homo-oligomeric flavin containing Cys decarboxylase) superfamily.</text>
</comment>
<feature type="active site" description="Proton donor" evidence="3">
    <location>
        <position position="159"/>
    </location>
</feature>
<comment type="caution">
    <text evidence="7">The sequence shown here is derived from an EMBL/GenBank/DDBJ whole genome shotgun (WGS) entry which is preliminary data.</text>
</comment>
<dbReference type="Gene3D" id="3.40.50.1950">
    <property type="entry name" value="Flavin prenyltransferase-like"/>
    <property type="match status" value="1"/>
</dbReference>
<keyword evidence="3" id="KW-0460">Magnesium</keyword>
<accession>A0A432YSD0</accession>
<dbReference type="HAMAP" id="MF_02225">
    <property type="entry name" value="CoaBC"/>
    <property type="match status" value="1"/>
</dbReference>
<reference evidence="7 8" key="1">
    <citation type="journal article" date="2011" name="Front. Microbiol.">
        <title>Genomic signatures of strain selection and enhancement in Bacillus atrophaeus var. globigii, a historical biowarfare simulant.</title>
        <authorList>
            <person name="Gibbons H.S."/>
            <person name="Broomall S.M."/>
            <person name="McNew L.A."/>
            <person name="Daligault H."/>
            <person name="Chapman C."/>
            <person name="Bruce D."/>
            <person name="Karavis M."/>
            <person name="Krepps M."/>
            <person name="McGregor P.A."/>
            <person name="Hong C."/>
            <person name="Park K.H."/>
            <person name="Akmal A."/>
            <person name="Feldman A."/>
            <person name="Lin J.S."/>
            <person name="Chang W.E."/>
            <person name="Higgs B.W."/>
            <person name="Demirev P."/>
            <person name="Lindquist J."/>
            <person name="Liem A."/>
            <person name="Fochler E."/>
            <person name="Read T.D."/>
            <person name="Tapia R."/>
            <person name="Johnson S."/>
            <person name="Bishop-Lilly K.A."/>
            <person name="Detter C."/>
            <person name="Han C."/>
            <person name="Sozhamannan S."/>
            <person name="Rosenzweig C.N."/>
            <person name="Skowronski E.W."/>
        </authorList>
    </citation>
    <scope>NUCLEOTIDE SEQUENCE [LARGE SCALE GENOMIC DNA]</scope>
    <source>
        <strain evidence="7 8">TPS4-2</strain>
    </source>
</reference>
<comment type="function">
    <text evidence="3">Catalyzes two sequential steps in the biosynthesis of coenzyme A. In the first step cysteine is conjugated to 4'-phosphopantothenate to form 4-phosphopantothenoylcysteine. In the second step the latter compound is decarboxylated to form 4'-phosphopantotheine.</text>
</comment>
<evidence type="ECO:0000259" key="5">
    <source>
        <dbReference type="Pfam" id="PF02441"/>
    </source>
</evidence>
<dbReference type="GO" id="GO:0071513">
    <property type="term" value="C:phosphopantothenoylcysteine decarboxylase complex"/>
    <property type="evidence" value="ECO:0007669"/>
    <property type="project" value="TreeGrafter"/>
</dbReference>
<feature type="binding site" evidence="3">
    <location>
        <position position="346"/>
    </location>
    <ligand>
        <name>CTP</name>
        <dbReference type="ChEBI" id="CHEBI:37563"/>
    </ligand>
</feature>
<keyword evidence="3" id="KW-0479">Metal-binding</keyword>
<evidence type="ECO:0000256" key="3">
    <source>
        <dbReference type="HAMAP-Rule" id="MF_02225"/>
    </source>
</evidence>
<dbReference type="EC" id="6.3.2.5" evidence="3"/>
<dbReference type="GO" id="GO:0004632">
    <property type="term" value="F:phosphopantothenate--cysteine ligase activity"/>
    <property type="evidence" value="ECO:0007669"/>
    <property type="project" value="UniProtKB-UniRule"/>
</dbReference>
<evidence type="ECO:0000313" key="7">
    <source>
        <dbReference type="EMBL" id="RUO64583.1"/>
    </source>
</evidence>
<comment type="catalytic activity">
    <reaction evidence="3 4">
        <text>N-[(R)-4-phosphopantothenoyl]-L-cysteine + H(+) = (R)-4'-phosphopantetheine + CO2</text>
        <dbReference type="Rhea" id="RHEA:16793"/>
        <dbReference type="ChEBI" id="CHEBI:15378"/>
        <dbReference type="ChEBI" id="CHEBI:16526"/>
        <dbReference type="ChEBI" id="CHEBI:59458"/>
        <dbReference type="ChEBI" id="CHEBI:61723"/>
        <dbReference type="EC" id="4.1.1.36"/>
    </reaction>
</comment>
<dbReference type="InterPro" id="IPR003382">
    <property type="entry name" value="Flavoprotein"/>
</dbReference>
<gene>
    <name evidence="3 7" type="primary">coaBC</name>
    <name evidence="7" type="ORF">CWI73_07790</name>
</gene>
<dbReference type="InterPro" id="IPR007085">
    <property type="entry name" value="DNA/pantothenate-metab_flavo_C"/>
</dbReference>
<comment type="cofactor">
    <cofactor evidence="3">
        <name>FMN</name>
        <dbReference type="ChEBI" id="CHEBI:58210"/>
    </cofactor>
    <text evidence="3">Binds 1 FMN per subunit.</text>
</comment>
<dbReference type="Proteomes" id="UP000288361">
    <property type="component" value="Unassembled WGS sequence"/>
</dbReference>
<comment type="pathway">
    <text evidence="3 4">Cofactor biosynthesis; coenzyme A biosynthesis; CoA from (R)-pantothenate: step 2/5.</text>
</comment>
<feature type="region of interest" description="Phosphopantothenate--cysteine ligase" evidence="3">
    <location>
        <begin position="198"/>
        <end position="412"/>
    </location>
</feature>
<dbReference type="SUPFAM" id="SSF102645">
    <property type="entry name" value="CoaB-like"/>
    <property type="match status" value="1"/>
</dbReference>
<dbReference type="SUPFAM" id="SSF52507">
    <property type="entry name" value="Homo-oligomeric flavin-containing Cys decarboxylases, HFCD"/>
    <property type="match status" value="1"/>
</dbReference>
<comment type="similarity">
    <text evidence="3 4">In the C-terminal section; belongs to the PPC synthetase family.</text>
</comment>
<keyword evidence="3" id="KW-0511">Multifunctional enzyme</keyword>
<dbReference type="AlphaFoldDB" id="A0A432YSD0"/>
<dbReference type="EC" id="4.1.1.36" evidence="3"/>
<keyword evidence="3 4" id="KW-0285">Flavoprotein</keyword>
<evidence type="ECO:0000313" key="8">
    <source>
        <dbReference type="Proteomes" id="UP000288361"/>
    </source>
</evidence>
<dbReference type="Pfam" id="PF04127">
    <property type="entry name" value="DFP"/>
    <property type="match status" value="1"/>
</dbReference>
<dbReference type="GO" id="GO:0015941">
    <property type="term" value="P:pantothenate catabolic process"/>
    <property type="evidence" value="ECO:0007669"/>
    <property type="project" value="InterPro"/>
</dbReference>
<dbReference type="GO" id="GO:0015937">
    <property type="term" value="P:coenzyme A biosynthetic process"/>
    <property type="evidence" value="ECO:0007669"/>
    <property type="project" value="UniProtKB-UniRule"/>
</dbReference>
<dbReference type="InterPro" id="IPR035929">
    <property type="entry name" value="CoaB-like_sf"/>
</dbReference>
<dbReference type="Pfam" id="PF02441">
    <property type="entry name" value="Flavoprotein"/>
    <property type="match status" value="1"/>
</dbReference>
<feature type="binding site" evidence="3">
    <location>
        <begin position="314"/>
        <end position="317"/>
    </location>
    <ligand>
        <name>CTP</name>
        <dbReference type="ChEBI" id="CHEBI:37563"/>
    </ligand>
</feature>
<keyword evidence="3 4" id="KW-0436">Ligase</keyword>
<dbReference type="RefSeq" id="WP_126752250.1">
    <property type="nucleotide sequence ID" value="NZ_JBHUMT010000001.1"/>
</dbReference>
<feature type="domain" description="DNA/pantothenate metabolism flavoprotein C-terminal" evidence="6">
    <location>
        <begin position="193"/>
        <end position="403"/>
    </location>
</feature>
<dbReference type="GO" id="GO:0046872">
    <property type="term" value="F:metal ion binding"/>
    <property type="evidence" value="ECO:0007669"/>
    <property type="project" value="UniProtKB-KW"/>
</dbReference>
<dbReference type="UniPathway" id="UPA00241">
    <property type="reaction ID" value="UER00353"/>
</dbReference>
<feature type="domain" description="Flavoprotein" evidence="5">
    <location>
        <begin position="7"/>
        <end position="178"/>
    </location>
</feature>
<feature type="region of interest" description="Phosphopantothenoylcysteine decarboxylase" evidence="3">
    <location>
        <begin position="1"/>
        <end position="197"/>
    </location>
</feature>
<feature type="binding site" evidence="3">
    <location>
        <position position="332"/>
    </location>
    <ligand>
        <name>CTP</name>
        <dbReference type="ChEBI" id="CHEBI:37563"/>
    </ligand>
</feature>
<dbReference type="Gene3D" id="3.40.50.10300">
    <property type="entry name" value="CoaB-like"/>
    <property type="match status" value="1"/>
</dbReference>
<dbReference type="GO" id="GO:0010181">
    <property type="term" value="F:FMN binding"/>
    <property type="evidence" value="ECO:0007669"/>
    <property type="project" value="UniProtKB-UniRule"/>
</dbReference>
<evidence type="ECO:0000256" key="2">
    <source>
        <dbReference type="ARBA" id="ARBA00023239"/>
    </source>
</evidence>
<comment type="catalytic activity">
    <reaction evidence="3 4">
        <text>(R)-4'-phosphopantothenate + L-cysteine + CTP = N-[(R)-4-phosphopantothenoyl]-L-cysteine + CMP + diphosphate + H(+)</text>
        <dbReference type="Rhea" id="RHEA:19397"/>
        <dbReference type="ChEBI" id="CHEBI:10986"/>
        <dbReference type="ChEBI" id="CHEBI:15378"/>
        <dbReference type="ChEBI" id="CHEBI:33019"/>
        <dbReference type="ChEBI" id="CHEBI:35235"/>
        <dbReference type="ChEBI" id="CHEBI:37563"/>
        <dbReference type="ChEBI" id="CHEBI:59458"/>
        <dbReference type="ChEBI" id="CHEBI:60377"/>
        <dbReference type="EC" id="6.3.2.5"/>
    </reaction>
</comment>
<dbReference type="NCBIfam" id="TIGR00521">
    <property type="entry name" value="coaBC_dfp"/>
    <property type="match status" value="1"/>
</dbReference>
<feature type="binding site" evidence="3">
    <location>
        <position position="286"/>
    </location>
    <ligand>
        <name>CTP</name>
        <dbReference type="ChEBI" id="CHEBI:37563"/>
    </ligand>
</feature>
<keyword evidence="1 3" id="KW-0210">Decarboxylase</keyword>
<sequence>MTQLQNKNILLGITGGIAAYKTPDLVRRLREQGAVVRCVMTESAKAFVTPLSLQAVSGFTVSDDLLDPTAEAAMGHIELARWADLILIAPATANTLARITHGFADDLLSTLVLASKAPVCVAPAMNQQMWAAAAVQNNVSILRERGVAFIGPESGEQACGDIGYGRMTDPTDIVKALLNEKLPESTSTVPETWQGKTFVITAGPTREAIDPVRYISNHSSGKMGYALAQAAASAGAKVVLVSGPTQLATPRGVQRIDVETAEQMLTAVQQQLTDCDVFIGCAAVSDYRVEDIAEHKIKKEQNSEPPKLSLVQNPDILKAVAQSANAPFTVGFAAETQNLKENALSKLQRKQLQMIIANDVSESHQGFNSDQNSALILSKDSEQSLPTMSKHDMAVAIIDAIAKRYFDTSNRS</sequence>
<dbReference type="EMBL" id="PIQA01000004">
    <property type="protein sequence ID" value="RUO64583.1"/>
    <property type="molecule type" value="Genomic_DNA"/>
</dbReference>
<feature type="binding site" evidence="3">
    <location>
        <begin position="280"/>
        <end position="282"/>
    </location>
    <ligand>
        <name>CTP</name>
        <dbReference type="ChEBI" id="CHEBI:37563"/>
    </ligand>
</feature>
<dbReference type="InterPro" id="IPR005252">
    <property type="entry name" value="CoaBC"/>
</dbReference>
<dbReference type="GO" id="GO:0004633">
    <property type="term" value="F:phosphopantothenoylcysteine decarboxylase activity"/>
    <property type="evidence" value="ECO:0007669"/>
    <property type="project" value="UniProtKB-UniRule"/>
</dbReference>